<evidence type="ECO:0000259" key="1">
    <source>
        <dbReference type="PROSITE" id="PS50943"/>
    </source>
</evidence>
<dbReference type="Gene3D" id="1.10.260.40">
    <property type="entry name" value="lambda repressor-like DNA-binding domains"/>
    <property type="match status" value="1"/>
</dbReference>
<dbReference type="RefSeq" id="WP_230096519.1">
    <property type="nucleotide sequence ID" value="NZ_CAKKNS010000002.1"/>
</dbReference>
<reference evidence="2 3" key="1">
    <citation type="submission" date="2021-11" db="EMBL/GenBank/DDBJ databases">
        <authorList>
            <person name="Depoorter E."/>
        </authorList>
    </citation>
    <scope>NUCLEOTIDE SEQUENCE [LARGE SCALE GENOMIC DNA]</scope>
    <source>
        <strain evidence="2 3">LMG 24289</strain>
    </source>
</reference>
<evidence type="ECO:0000313" key="2">
    <source>
        <dbReference type="EMBL" id="CAH0416459.1"/>
    </source>
</evidence>
<dbReference type="InterPro" id="IPR010982">
    <property type="entry name" value="Lambda_DNA-bd_dom_sf"/>
</dbReference>
<dbReference type="PROSITE" id="PS50943">
    <property type="entry name" value="HTH_CROC1"/>
    <property type="match status" value="1"/>
</dbReference>
<name>A0ABN8BIM2_9LACO</name>
<sequence>MLIEELLVAEKHDKTFVQGYQMEKAKLASAVSLYLAREEVGLTQVELAEMAGTTQATIARIERGDNVSFEKLSQLAQAMDKQLRVEFI</sequence>
<gene>
    <name evidence="2" type="ORF">WFA24289_00763</name>
</gene>
<comment type="caution">
    <text evidence="2">The sequence shown here is derived from an EMBL/GenBank/DDBJ whole genome shotgun (WGS) entry which is preliminary data.</text>
</comment>
<keyword evidence="3" id="KW-1185">Reference proteome</keyword>
<dbReference type="CDD" id="cd00093">
    <property type="entry name" value="HTH_XRE"/>
    <property type="match status" value="1"/>
</dbReference>
<dbReference type="Proteomes" id="UP000789707">
    <property type="component" value="Unassembled WGS sequence"/>
</dbReference>
<evidence type="ECO:0000313" key="3">
    <source>
        <dbReference type="Proteomes" id="UP000789707"/>
    </source>
</evidence>
<dbReference type="Pfam" id="PF01381">
    <property type="entry name" value="HTH_3"/>
    <property type="match status" value="1"/>
</dbReference>
<proteinExistence type="predicted"/>
<dbReference type="SUPFAM" id="SSF47413">
    <property type="entry name" value="lambda repressor-like DNA-binding domains"/>
    <property type="match status" value="1"/>
</dbReference>
<dbReference type="EMBL" id="CAKKNS010000002">
    <property type="protein sequence ID" value="CAH0416459.1"/>
    <property type="molecule type" value="Genomic_DNA"/>
</dbReference>
<organism evidence="2 3">
    <name type="scientific">Periweissella fabaria</name>
    <dbReference type="NCBI Taxonomy" id="546157"/>
    <lineage>
        <taxon>Bacteria</taxon>
        <taxon>Bacillati</taxon>
        <taxon>Bacillota</taxon>
        <taxon>Bacilli</taxon>
        <taxon>Lactobacillales</taxon>
        <taxon>Lactobacillaceae</taxon>
        <taxon>Periweissella</taxon>
    </lineage>
</organism>
<dbReference type="SMART" id="SM00530">
    <property type="entry name" value="HTH_XRE"/>
    <property type="match status" value="1"/>
</dbReference>
<dbReference type="InterPro" id="IPR001387">
    <property type="entry name" value="Cro/C1-type_HTH"/>
</dbReference>
<accession>A0ABN8BIM2</accession>
<feature type="domain" description="HTH cro/C1-type" evidence="1">
    <location>
        <begin position="33"/>
        <end position="88"/>
    </location>
</feature>
<protein>
    <recommendedName>
        <fullName evidence="1">HTH cro/C1-type domain-containing protein</fullName>
    </recommendedName>
</protein>